<dbReference type="KEGG" id="lti:JW886_02010"/>
<accession>A0AA45KKE0</accession>
<keyword evidence="2" id="KW-1133">Transmembrane helix</keyword>
<evidence type="ECO:0000313" key="3">
    <source>
        <dbReference type="EMBL" id="QSE77616.1"/>
    </source>
</evidence>
<gene>
    <name evidence="3" type="ORF">JW886_02010</name>
</gene>
<feature type="transmembrane region" description="Helical" evidence="2">
    <location>
        <begin position="57"/>
        <end position="81"/>
    </location>
</feature>
<dbReference type="InterPro" id="IPR019277">
    <property type="entry name" value="DUF2304"/>
</dbReference>
<dbReference type="EMBL" id="CP070872">
    <property type="protein sequence ID" value="QSE77616.1"/>
    <property type="molecule type" value="Genomic_DNA"/>
</dbReference>
<feature type="transmembrane region" description="Helical" evidence="2">
    <location>
        <begin position="6"/>
        <end position="22"/>
    </location>
</feature>
<dbReference type="AlphaFoldDB" id="A0AA45KKE0"/>
<sequence length="121" mass="13964">MPTQLRIIAILLALLFFFYTIRLVRRDRAEIRHMLKWLALALIILIGSIFPESGSRVAHLLGIQTLTSLALFILVGLLLIITLKYQISLISAEKQLKNLVQEMSLLKKRIIELEQDKKEKK</sequence>
<feature type="coiled-coil region" evidence="1">
    <location>
        <begin position="89"/>
        <end position="116"/>
    </location>
</feature>
<evidence type="ECO:0000256" key="1">
    <source>
        <dbReference type="SAM" id="Coils"/>
    </source>
</evidence>
<protein>
    <submittedName>
        <fullName evidence="3">DUF2304 domain-containing protein</fullName>
    </submittedName>
</protein>
<feature type="transmembrane region" description="Helical" evidence="2">
    <location>
        <begin position="34"/>
        <end position="51"/>
    </location>
</feature>
<evidence type="ECO:0000313" key="4">
    <source>
        <dbReference type="Proteomes" id="UP000663608"/>
    </source>
</evidence>
<proteinExistence type="predicted"/>
<evidence type="ECO:0000256" key="2">
    <source>
        <dbReference type="SAM" id="Phobius"/>
    </source>
</evidence>
<keyword evidence="1" id="KW-0175">Coiled coil</keyword>
<reference evidence="3 4" key="1">
    <citation type="submission" date="2021-02" db="EMBL/GenBank/DDBJ databases">
        <title>Complete genome sequence of Lactococcus lactis strain K_LL004.</title>
        <authorList>
            <person name="Kim H.B."/>
        </authorList>
    </citation>
    <scope>NUCLEOTIDE SEQUENCE [LARGE SCALE GENOMIC DNA]</scope>
    <source>
        <strain evidence="3 4">K_LL004</strain>
    </source>
</reference>
<keyword evidence="4" id="KW-1185">Reference proteome</keyword>
<dbReference type="RefSeq" id="WP_075525232.1">
    <property type="nucleotide sequence ID" value="NZ_BNDT01000002.1"/>
</dbReference>
<keyword evidence="2" id="KW-0472">Membrane</keyword>
<keyword evidence="2" id="KW-0812">Transmembrane</keyword>
<organism evidence="3 4">
    <name type="scientific">Lactococcus taiwanensis</name>
    <dbReference type="NCBI Taxonomy" id="1151742"/>
    <lineage>
        <taxon>Bacteria</taxon>
        <taxon>Bacillati</taxon>
        <taxon>Bacillota</taxon>
        <taxon>Bacilli</taxon>
        <taxon>Lactobacillales</taxon>
        <taxon>Streptococcaceae</taxon>
        <taxon>Lactococcus</taxon>
    </lineage>
</organism>
<name>A0AA45KKE0_9LACT</name>
<dbReference type="Proteomes" id="UP000663608">
    <property type="component" value="Chromosome"/>
</dbReference>
<dbReference type="Pfam" id="PF10066">
    <property type="entry name" value="DUF2304"/>
    <property type="match status" value="1"/>
</dbReference>